<proteinExistence type="predicted"/>
<dbReference type="Proteomes" id="UP000239532">
    <property type="component" value="Unassembled WGS sequence"/>
</dbReference>
<evidence type="ECO:0000313" key="2">
    <source>
        <dbReference type="EMBL" id="PRP65886.1"/>
    </source>
</evidence>
<feature type="transmembrane region" description="Helical" evidence="1">
    <location>
        <begin position="92"/>
        <end position="118"/>
    </location>
</feature>
<comment type="caution">
    <text evidence="2">The sequence shown here is derived from an EMBL/GenBank/DDBJ whole genome shotgun (WGS) entry which is preliminary data.</text>
</comment>
<keyword evidence="1" id="KW-1133">Transmembrane helix</keyword>
<feature type="transmembrane region" description="Helical" evidence="1">
    <location>
        <begin position="50"/>
        <end position="72"/>
    </location>
</feature>
<evidence type="ECO:0008006" key="4">
    <source>
        <dbReference type="Google" id="ProtNLM"/>
    </source>
</evidence>
<keyword evidence="3" id="KW-1185">Reference proteome</keyword>
<accession>A0A2S9WRH4</accession>
<evidence type="ECO:0000313" key="3">
    <source>
        <dbReference type="Proteomes" id="UP000239532"/>
    </source>
</evidence>
<protein>
    <recommendedName>
        <fullName evidence="4">Prepilin type IV endopeptidase peptidase domain-containing protein</fullName>
    </recommendedName>
</protein>
<dbReference type="AlphaFoldDB" id="A0A2S9WRH4"/>
<evidence type="ECO:0000256" key="1">
    <source>
        <dbReference type="SAM" id="Phobius"/>
    </source>
</evidence>
<dbReference type="EMBL" id="MQUC01000003">
    <property type="protein sequence ID" value="PRP65886.1"/>
    <property type="molecule type" value="Genomic_DNA"/>
</dbReference>
<keyword evidence="1" id="KW-0472">Membrane</keyword>
<name>A0A2S9WRH4_9FLAO</name>
<reference evidence="2 3" key="1">
    <citation type="submission" date="2016-11" db="EMBL/GenBank/DDBJ databases">
        <title>Trade-off between light-utilization and light-protection in marine flavobacteria.</title>
        <authorList>
            <person name="Kumagai Y."/>
        </authorList>
    </citation>
    <scope>NUCLEOTIDE SEQUENCE [LARGE SCALE GENOMIC DNA]</scope>
    <source>
        <strain evidence="2 3">JCM 17109</strain>
    </source>
</reference>
<keyword evidence="1" id="KW-0812">Transmembrane</keyword>
<sequence length="159" mass="18152">MLFIKALILIALFAIFLQDIRDREVYWILFPFVALLAGTIFFYNTTFDHFLISITLNLLLITSILCVIFLYIKLKMRTSIDQSLGLGDVLSLYALCFTFSTVSFIIIFVIGLFLSLLMHLILQKSSKYETVPLAGNLSLIFGLSYLAYFANLTPYNFSI</sequence>
<organism evidence="2 3">
    <name type="scientific">Nonlabens agnitus</name>
    <dbReference type="NCBI Taxonomy" id="870484"/>
    <lineage>
        <taxon>Bacteria</taxon>
        <taxon>Pseudomonadati</taxon>
        <taxon>Bacteroidota</taxon>
        <taxon>Flavobacteriia</taxon>
        <taxon>Flavobacteriales</taxon>
        <taxon>Flavobacteriaceae</taxon>
        <taxon>Nonlabens</taxon>
    </lineage>
</organism>
<feature type="transmembrane region" description="Helical" evidence="1">
    <location>
        <begin position="27"/>
        <end position="43"/>
    </location>
</feature>
<gene>
    <name evidence="2" type="ORF">BST86_01665</name>
</gene>
<feature type="transmembrane region" description="Helical" evidence="1">
    <location>
        <begin position="130"/>
        <end position="150"/>
    </location>
</feature>